<dbReference type="NCBIfam" id="TIGR00616">
    <property type="entry name" value="rect"/>
    <property type="match status" value="1"/>
</dbReference>
<sequence>MEKQLTIRDRAVNIQNFLNSRKGAFAELMPKHMTPEKLVKGILAAATRNPRILECTQQSILNCAIVSASMGLDIGRPRGGAYMAPFRNNKAPGRPYEATLIPDYRGLMDLAYRSGRVLSIEARAVYSNDVFDWAYGSDSHVTHKPALKDRGELLAVYGVAHIRDARPAMYVMGLDEVDEHRARSRASKDGPWVTDYVPMALKTVVKSLVNWLPQSQDDLLERAAEYDSRQDRGEGVADLFDVIEVEVEKVETRSEDAKDALRANQEGVKGADDTKSENDGDLSTEQAAGDALPAQDTPSPGPGEPAAPPEPKKSGNGRRKKAESPKDGLPANPTAEAPLYSGFSMQGQALMQELEDTADLGVFWEINMERKNSLSEPERNAIDQRSDEIEEQGNA</sequence>
<accession>A0A0F9R4B9</accession>
<dbReference type="AlphaFoldDB" id="A0A0F9R4B9"/>
<evidence type="ECO:0008006" key="3">
    <source>
        <dbReference type="Google" id="ProtNLM"/>
    </source>
</evidence>
<dbReference type="InterPro" id="IPR004590">
    <property type="entry name" value="ssDNA_annealing_RecT"/>
</dbReference>
<dbReference type="GO" id="GO:0006259">
    <property type="term" value="P:DNA metabolic process"/>
    <property type="evidence" value="ECO:0007669"/>
    <property type="project" value="InterPro"/>
</dbReference>
<gene>
    <name evidence="2" type="ORF">LCGC14_1018200</name>
</gene>
<protein>
    <recommendedName>
        <fullName evidence="3">Recombinase RecT</fullName>
    </recommendedName>
</protein>
<dbReference type="Pfam" id="PF03837">
    <property type="entry name" value="RecT"/>
    <property type="match status" value="1"/>
</dbReference>
<evidence type="ECO:0000256" key="1">
    <source>
        <dbReference type="SAM" id="MobiDB-lite"/>
    </source>
</evidence>
<feature type="compositionally biased region" description="Basic and acidic residues" evidence="1">
    <location>
        <begin position="371"/>
        <end position="387"/>
    </location>
</feature>
<organism evidence="2">
    <name type="scientific">marine sediment metagenome</name>
    <dbReference type="NCBI Taxonomy" id="412755"/>
    <lineage>
        <taxon>unclassified sequences</taxon>
        <taxon>metagenomes</taxon>
        <taxon>ecological metagenomes</taxon>
    </lineage>
</organism>
<feature type="region of interest" description="Disordered" evidence="1">
    <location>
        <begin position="371"/>
        <end position="395"/>
    </location>
</feature>
<dbReference type="InterPro" id="IPR018330">
    <property type="entry name" value="RecT_fam"/>
</dbReference>
<feature type="compositionally biased region" description="Basic and acidic residues" evidence="1">
    <location>
        <begin position="249"/>
        <end position="261"/>
    </location>
</feature>
<feature type="region of interest" description="Disordered" evidence="1">
    <location>
        <begin position="249"/>
        <end position="340"/>
    </location>
</feature>
<dbReference type="EMBL" id="LAZR01004050">
    <property type="protein sequence ID" value="KKN12268.1"/>
    <property type="molecule type" value="Genomic_DNA"/>
</dbReference>
<reference evidence="2" key="1">
    <citation type="journal article" date="2015" name="Nature">
        <title>Complex archaea that bridge the gap between prokaryotes and eukaryotes.</title>
        <authorList>
            <person name="Spang A."/>
            <person name="Saw J.H."/>
            <person name="Jorgensen S.L."/>
            <person name="Zaremba-Niedzwiedzka K."/>
            <person name="Martijn J."/>
            <person name="Lind A.E."/>
            <person name="van Eijk R."/>
            <person name="Schleper C."/>
            <person name="Guy L."/>
            <person name="Ettema T.J."/>
        </authorList>
    </citation>
    <scope>NUCLEOTIDE SEQUENCE</scope>
</reference>
<feature type="compositionally biased region" description="Pro residues" evidence="1">
    <location>
        <begin position="299"/>
        <end position="309"/>
    </location>
</feature>
<proteinExistence type="predicted"/>
<feature type="compositionally biased region" description="Basic and acidic residues" evidence="1">
    <location>
        <begin position="269"/>
        <end position="278"/>
    </location>
</feature>
<comment type="caution">
    <text evidence="2">The sequence shown here is derived from an EMBL/GenBank/DDBJ whole genome shotgun (WGS) entry which is preliminary data.</text>
</comment>
<name>A0A0F9R4B9_9ZZZZ</name>
<dbReference type="GO" id="GO:0003677">
    <property type="term" value="F:DNA binding"/>
    <property type="evidence" value="ECO:0007669"/>
    <property type="project" value="InterPro"/>
</dbReference>
<evidence type="ECO:0000313" key="2">
    <source>
        <dbReference type="EMBL" id="KKN12268.1"/>
    </source>
</evidence>